<dbReference type="PANTHER" id="PTHR11258">
    <property type="entry name" value="2-5 OLIGOADENYLATE SYNTHETASE"/>
    <property type="match status" value="1"/>
</dbReference>
<keyword evidence="3" id="KW-1185">Reference proteome</keyword>
<gene>
    <name evidence="2" type="ORF">CHLRE_13g581700v5</name>
</gene>
<name>A0A2K3D0G1_CHLRE</name>
<evidence type="ECO:0008006" key="4">
    <source>
        <dbReference type="Google" id="ProtNLM"/>
    </source>
</evidence>
<evidence type="ECO:0000256" key="1">
    <source>
        <dbReference type="SAM" id="MobiDB-lite"/>
    </source>
</evidence>
<dbReference type="InParanoid" id="A0A2K3D0G1"/>
<dbReference type="GO" id="GO:0001730">
    <property type="term" value="F:2'-5'-oligoadenylate synthetase activity"/>
    <property type="evidence" value="ECO:0000318"/>
    <property type="project" value="GO_Central"/>
</dbReference>
<dbReference type="GO" id="GO:0003725">
    <property type="term" value="F:double-stranded RNA binding"/>
    <property type="evidence" value="ECO:0000318"/>
    <property type="project" value="GO_Central"/>
</dbReference>
<dbReference type="Gramene" id="PNW74011">
    <property type="protein sequence ID" value="PNW74011"/>
    <property type="gene ID" value="CHLRE_13g581700v5"/>
</dbReference>
<dbReference type="GO" id="GO:0005654">
    <property type="term" value="C:nucleoplasm"/>
    <property type="evidence" value="ECO:0000318"/>
    <property type="project" value="GO_Central"/>
</dbReference>
<dbReference type="GO" id="GO:0016020">
    <property type="term" value="C:membrane"/>
    <property type="evidence" value="ECO:0000318"/>
    <property type="project" value="GO_Central"/>
</dbReference>
<evidence type="ECO:0000313" key="3">
    <source>
        <dbReference type="Proteomes" id="UP000006906"/>
    </source>
</evidence>
<dbReference type="PROSITE" id="PS50152">
    <property type="entry name" value="25A_SYNTH_3"/>
    <property type="match status" value="1"/>
</dbReference>
<evidence type="ECO:0000313" key="2">
    <source>
        <dbReference type="EMBL" id="PNW74011.1"/>
    </source>
</evidence>
<reference evidence="2 3" key="1">
    <citation type="journal article" date="2007" name="Science">
        <title>The Chlamydomonas genome reveals the evolution of key animal and plant functions.</title>
        <authorList>
            <person name="Merchant S.S."/>
            <person name="Prochnik S.E."/>
            <person name="Vallon O."/>
            <person name="Harris E.H."/>
            <person name="Karpowicz S.J."/>
            <person name="Witman G.B."/>
            <person name="Terry A."/>
            <person name="Salamov A."/>
            <person name="Fritz-Laylin L.K."/>
            <person name="Marechal-Drouard L."/>
            <person name="Marshall W.F."/>
            <person name="Qu L.H."/>
            <person name="Nelson D.R."/>
            <person name="Sanderfoot A.A."/>
            <person name="Spalding M.H."/>
            <person name="Kapitonov V.V."/>
            <person name="Ren Q."/>
            <person name="Ferris P."/>
            <person name="Lindquist E."/>
            <person name="Shapiro H."/>
            <person name="Lucas S.M."/>
            <person name="Grimwood J."/>
            <person name="Schmutz J."/>
            <person name="Cardol P."/>
            <person name="Cerutti H."/>
            <person name="Chanfreau G."/>
            <person name="Chen C.L."/>
            <person name="Cognat V."/>
            <person name="Croft M.T."/>
            <person name="Dent R."/>
            <person name="Dutcher S."/>
            <person name="Fernandez E."/>
            <person name="Fukuzawa H."/>
            <person name="Gonzalez-Ballester D."/>
            <person name="Gonzalez-Halphen D."/>
            <person name="Hallmann A."/>
            <person name="Hanikenne M."/>
            <person name="Hippler M."/>
            <person name="Inwood W."/>
            <person name="Jabbari K."/>
            <person name="Kalanon M."/>
            <person name="Kuras R."/>
            <person name="Lefebvre P.A."/>
            <person name="Lemaire S.D."/>
            <person name="Lobanov A.V."/>
            <person name="Lohr M."/>
            <person name="Manuell A."/>
            <person name="Meier I."/>
            <person name="Mets L."/>
            <person name="Mittag M."/>
            <person name="Mittelmeier T."/>
            <person name="Moroney J.V."/>
            <person name="Moseley J."/>
            <person name="Napoli C."/>
            <person name="Nedelcu A.M."/>
            <person name="Niyogi K."/>
            <person name="Novoselov S.V."/>
            <person name="Paulsen I.T."/>
            <person name="Pazour G."/>
            <person name="Purton S."/>
            <person name="Ral J.P."/>
            <person name="Riano-Pachon D.M."/>
            <person name="Riekhof W."/>
            <person name="Rymarquis L."/>
            <person name="Schroda M."/>
            <person name="Stern D."/>
            <person name="Umen J."/>
            <person name="Willows R."/>
            <person name="Wilson N."/>
            <person name="Zimmer S.L."/>
            <person name="Allmer J."/>
            <person name="Balk J."/>
            <person name="Bisova K."/>
            <person name="Chen C.J."/>
            <person name="Elias M."/>
            <person name="Gendler K."/>
            <person name="Hauser C."/>
            <person name="Lamb M.R."/>
            <person name="Ledford H."/>
            <person name="Long J.C."/>
            <person name="Minagawa J."/>
            <person name="Page M.D."/>
            <person name="Pan J."/>
            <person name="Pootakham W."/>
            <person name="Roje S."/>
            <person name="Rose A."/>
            <person name="Stahlberg E."/>
            <person name="Terauchi A.M."/>
            <person name="Yang P."/>
            <person name="Ball S."/>
            <person name="Bowler C."/>
            <person name="Dieckmann C.L."/>
            <person name="Gladyshev V.N."/>
            <person name="Green P."/>
            <person name="Jorgensen R."/>
            <person name="Mayfield S."/>
            <person name="Mueller-Roeber B."/>
            <person name="Rajamani S."/>
            <person name="Sayre R.T."/>
            <person name="Brokstein P."/>
            <person name="Dubchak I."/>
            <person name="Goodstein D."/>
            <person name="Hornick L."/>
            <person name="Huang Y.W."/>
            <person name="Jhaveri J."/>
            <person name="Luo Y."/>
            <person name="Martinez D."/>
            <person name="Ngau W.C."/>
            <person name="Otillar B."/>
            <person name="Poliakov A."/>
            <person name="Porter A."/>
            <person name="Szajkowski L."/>
            <person name="Werner G."/>
            <person name="Zhou K."/>
            <person name="Grigoriev I.V."/>
            <person name="Rokhsar D.S."/>
            <person name="Grossman A.R."/>
        </authorList>
    </citation>
    <scope>NUCLEOTIDE SEQUENCE [LARGE SCALE GENOMIC DNA]</scope>
    <source>
        <strain evidence="3">CC-503</strain>
    </source>
</reference>
<dbReference type="PaxDb" id="3055-EDP08832"/>
<dbReference type="GeneID" id="5719328"/>
<dbReference type="SUPFAM" id="SSF81301">
    <property type="entry name" value="Nucleotidyltransferase"/>
    <property type="match status" value="1"/>
</dbReference>
<dbReference type="EMBL" id="CM008974">
    <property type="protein sequence ID" value="PNW74011.1"/>
    <property type="molecule type" value="Genomic_DNA"/>
</dbReference>
<dbReference type="GO" id="GO:0005829">
    <property type="term" value="C:cytosol"/>
    <property type="evidence" value="ECO:0000318"/>
    <property type="project" value="GO_Central"/>
</dbReference>
<dbReference type="OrthoDB" id="543305at2759"/>
<dbReference type="Proteomes" id="UP000006906">
    <property type="component" value="Chromosome 13"/>
</dbReference>
<dbReference type="KEGG" id="cre:CHLRE_13g581700v5"/>
<dbReference type="RefSeq" id="XP_042917554.1">
    <property type="nucleotide sequence ID" value="XM_043069579.1"/>
</dbReference>
<proteinExistence type="predicted"/>
<organism evidence="2 3">
    <name type="scientific">Chlamydomonas reinhardtii</name>
    <name type="common">Chlamydomonas smithii</name>
    <dbReference type="NCBI Taxonomy" id="3055"/>
    <lineage>
        <taxon>Eukaryota</taxon>
        <taxon>Viridiplantae</taxon>
        <taxon>Chlorophyta</taxon>
        <taxon>core chlorophytes</taxon>
        <taxon>Chlorophyceae</taxon>
        <taxon>CS clade</taxon>
        <taxon>Chlamydomonadales</taxon>
        <taxon>Chlamydomonadaceae</taxon>
        <taxon>Chlamydomonas</taxon>
    </lineage>
</organism>
<dbReference type="Gene3D" id="3.30.460.10">
    <property type="entry name" value="Beta Polymerase, domain 2"/>
    <property type="match status" value="1"/>
</dbReference>
<dbReference type="AlphaFoldDB" id="A0A2K3D0G1"/>
<protein>
    <recommendedName>
        <fullName evidence="4">Polymerase nucleotidyl transferase domain-containing protein</fullName>
    </recommendedName>
</protein>
<feature type="region of interest" description="Disordered" evidence="1">
    <location>
        <begin position="1"/>
        <end position="27"/>
    </location>
</feature>
<accession>A0A2K3D0G1</accession>
<dbReference type="PANTHER" id="PTHR11258:SF11">
    <property type="entry name" value="C2H2-TYPE DOMAIN-CONTAINING PROTEIN"/>
    <property type="match status" value="1"/>
</dbReference>
<dbReference type="ExpressionAtlas" id="A0A2K3D0G1">
    <property type="expression patterns" value="baseline and differential"/>
</dbReference>
<sequence length="497" mass="54919">MAPAPFGHASGAGLLRLGPPSHSPQHARCLRAPSAAHGAAGVRSGVGLGARATRVPLLVSAYAASEQLFKKSPSLISKEERSIRKNFKQVQNKINSFPRVDNRKMMQATIQHGKEDFADGFNKMASMFSAEDVEQSTAKTAIDKVTGAIRQSTLLKVTRTHSGGSFGRRTLVTGAFDVDLIVYVKQYNGCGMTDPDTWRYDSDLVTDMRRHVVATLEAANSAWDVRVPGNAHYCDVLQVTVRGVPVDLLLVPDCARGKPGDPAWEQHVALMTEVYDNPAAAEYDHIRERADAAAFTRYVEGVHDDVKGVVRYVKALYKYGILLDTADTPKGGGGSWWPPEDDRIRSVSLEVLVLAADQRLRQRKYRGGTPASGNMYKLELFIEFLELVVAAVEEGEVVKVRAKKWGFDGDVYDFAHCWEGDAVRIIHPIDPTCNLERPREHRGPPNWRPLVELARSILDLMKRGGTFEEFRAIRAVQVPLLAMNEKLFAQTVAGLFL</sequence>
<dbReference type="InterPro" id="IPR043519">
    <property type="entry name" value="NT_sf"/>
</dbReference>